<protein>
    <recommendedName>
        <fullName evidence="3">Signal transduction histidine kinase dimerisation/phosphoacceptor domain-containing protein</fullName>
    </recommendedName>
</protein>
<organism evidence="1 2">
    <name type="scientific">Nitrososphaera gargensis (strain Ga9.2)</name>
    <dbReference type="NCBI Taxonomy" id="1237085"/>
    <lineage>
        <taxon>Archaea</taxon>
        <taxon>Nitrososphaerota</taxon>
        <taxon>Nitrososphaeria</taxon>
        <taxon>Nitrososphaerales</taxon>
        <taxon>Nitrososphaeraceae</taxon>
        <taxon>Nitrososphaera</taxon>
    </lineage>
</organism>
<dbReference type="KEGG" id="nga:Ngar_c33180"/>
<evidence type="ECO:0000313" key="1">
    <source>
        <dbReference type="EMBL" id="AFU60233.1"/>
    </source>
</evidence>
<dbReference type="OrthoDB" id="342253at2157"/>
<sequence length="51" mass="5742">MDKDEALKIIDTESQRFIQLANDILDVTRIEGGALTYQMKKSKLLTQSTGL</sequence>
<keyword evidence="2" id="KW-1185">Reference proteome</keyword>
<dbReference type="STRING" id="1237085.Ngar_c33180"/>
<proteinExistence type="predicted"/>
<dbReference type="GeneID" id="58787814"/>
<dbReference type="AlphaFoldDB" id="K0IL87"/>
<evidence type="ECO:0000313" key="2">
    <source>
        <dbReference type="Proteomes" id="UP000008037"/>
    </source>
</evidence>
<accession>K0IL87</accession>
<name>K0IL87_NITGG</name>
<dbReference type="HOGENOM" id="CLU_3094238_0_0_2"/>
<dbReference type="Gene3D" id="1.10.287.130">
    <property type="match status" value="1"/>
</dbReference>
<dbReference type="BioCyc" id="CNIT1237085:G1324-3318-MONOMER"/>
<evidence type="ECO:0008006" key="3">
    <source>
        <dbReference type="Google" id="ProtNLM"/>
    </source>
</evidence>
<dbReference type="EMBL" id="CP002408">
    <property type="protein sequence ID" value="AFU60233.1"/>
    <property type="molecule type" value="Genomic_DNA"/>
</dbReference>
<dbReference type="RefSeq" id="WP_015020766.1">
    <property type="nucleotide sequence ID" value="NC_018719.1"/>
</dbReference>
<dbReference type="Proteomes" id="UP000008037">
    <property type="component" value="Chromosome"/>
</dbReference>
<gene>
    <name evidence="1" type="ordered locus">Ngar_c33180</name>
</gene>
<reference evidence="1 2" key="1">
    <citation type="journal article" date="2012" name="Environ. Microbiol.">
        <title>The genome of the ammonia-oxidizing Candidatus Nitrososphaera gargensis: insights into metabolic versatility and environmental adaptations.</title>
        <authorList>
            <person name="Spang A."/>
            <person name="Poehlein A."/>
            <person name="Offre P."/>
            <person name="Zumbragel S."/>
            <person name="Haider S."/>
            <person name="Rychlik N."/>
            <person name="Nowka B."/>
            <person name="Schmeisser C."/>
            <person name="Lebedeva E.V."/>
            <person name="Rattei T."/>
            <person name="Bohm C."/>
            <person name="Schmid M."/>
            <person name="Galushko A."/>
            <person name="Hatzenpichler R."/>
            <person name="Weinmaier T."/>
            <person name="Daniel R."/>
            <person name="Schleper C."/>
            <person name="Spieck E."/>
            <person name="Streit W."/>
            <person name="Wagner M."/>
        </authorList>
    </citation>
    <scope>NUCLEOTIDE SEQUENCE [LARGE SCALE GENOMIC DNA]</scope>
    <source>
        <strain evidence="2">Ga9.2</strain>
    </source>
</reference>
<dbReference type="InParanoid" id="K0IL87"/>